<dbReference type="SUPFAM" id="SSF57850">
    <property type="entry name" value="RING/U-box"/>
    <property type="match status" value="1"/>
</dbReference>
<feature type="compositionally biased region" description="Basic residues" evidence="2">
    <location>
        <begin position="363"/>
        <end position="375"/>
    </location>
</feature>
<dbReference type="InterPro" id="IPR001841">
    <property type="entry name" value="Znf_RING"/>
</dbReference>
<name>A0A9P7BEY9_9ASCO</name>
<feature type="region of interest" description="Disordered" evidence="2">
    <location>
        <begin position="356"/>
        <end position="377"/>
    </location>
</feature>
<proteinExistence type="predicted"/>
<keyword evidence="5" id="KW-1185">Reference proteome</keyword>
<feature type="compositionally biased region" description="Basic and acidic residues" evidence="2">
    <location>
        <begin position="296"/>
        <end position="316"/>
    </location>
</feature>
<accession>A0A9P7BEY9</accession>
<gene>
    <name evidence="4" type="primary">ARIH2_3</name>
    <name evidence="4" type="ORF">C6P40_001043</name>
</gene>
<evidence type="ECO:0000256" key="2">
    <source>
        <dbReference type="SAM" id="MobiDB-lite"/>
    </source>
</evidence>
<dbReference type="GO" id="GO:0008270">
    <property type="term" value="F:zinc ion binding"/>
    <property type="evidence" value="ECO:0007669"/>
    <property type="project" value="UniProtKB-KW"/>
</dbReference>
<dbReference type="Pfam" id="PF13639">
    <property type="entry name" value="zf-RING_2"/>
    <property type="match status" value="1"/>
</dbReference>
<sequence>MEKNLECPICLDKISSFDKSYTITNPCNHFYHYDCILSWTKLSASTCPQCRTELKSINILNESKTLLIKHKEADKLSGMINQQSTSTNSLNLNNLNQPTILSTDGLINEIISTPNTSNQSNSLYHRMLQATTNPLFHNDYDYDDDYNYDCDDDYYENQQRRSTGSLFIRRNNTITTNSITDINTNNNSSNNNNHLSNQICCLCDKSVFITQLIICPNCSSLYHRSCCDGLNCPLCEEWIDDVKSPIIKKLNKSKKNIKKKNNIDDDSSYYVELVNEIQRRSNNPIESHSQVINSDNKNKNENQSKSKNNDNDKADDNNDTNDNDNEQAWNALSMIQQSSSTTEIIEPQIQSRMNLNNEQYERKLKRPKCTTKIKQQKPSLLTESALASLDLKNNNKISKRLKEELPKKNKLHCYHHNLPHPHNHNHSNNHSELSFTQKLIIQRLLLKPRLNKDLLTKLSFDSYTELNKNLSHKLYQYIEMNQYAISKLNAIIELAEREGFLPFINRKSVDLFNDSFKENNIVKMFVNGNWHNNEDTFNEKINEIIKIEVTKFK</sequence>
<protein>
    <submittedName>
        <fullName evidence="4">E3 ubiquitin-protein ligase arih2</fullName>
    </submittedName>
</protein>
<dbReference type="InterPro" id="IPR013083">
    <property type="entry name" value="Znf_RING/FYVE/PHD"/>
</dbReference>
<reference evidence="4" key="1">
    <citation type="submission" date="2020-11" db="EMBL/GenBank/DDBJ databases">
        <title>Kefir isolates.</title>
        <authorList>
            <person name="Marcisauskas S."/>
            <person name="Kim Y."/>
            <person name="Blasche S."/>
        </authorList>
    </citation>
    <scope>NUCLEOTIDE SEQUENCE</scope>
    <source>
        <strain evidence="4">Olga-1</strain>
    </source>
</reference>
<dbReference type="AlphaFoldDB" id="A0A9P7BEY9"/>
<dbReference type="PROSITE" id="PS50089">
    <property type="entry name" value="ZF_RING_2"/>
    <property type="match status" value="1"/>
</dbReference>
<feature type="region of interest" description="Disordered" evidence="2">
    <location>
        <begin position="281"/>
        <end position="325"/>
    </location>
</feature>
<keyword evidence="1" id="KW-0863">Zinc-finger</keyword>
<evidence type="ECO:0000313" key="4">
    <source>
        <dbReference type="EMBL" id="KAG0688381.1"/>
    </source>
</evidence>
<feature type="compositionally biased region" description="Polar residues" evidence="2">
    <location>
        <begin position="281"/>
        <end position="292"/>
    </location>
</feature>
<organism evidence="4 5">
    <name type="scientific">Pichia californica</name>
    <dbReference type="NCBI Taxonomy" id="460514"/>
    <lineage>
        <taxon>Eukaryota</taxon>
        <taxon>Fungi</taxon>
        <taxon>Dikarya</taxon>
        <taxon>Ascomycota</taxon>
        <taxon>Saccharomycotina</taxon>
        <taxon>Pichiomycetes</taxon>
        <taxon>Pichiales</taxon>
        <taxon>Pichiaceae</taxon>
        <taxon>Pichia</taxon>
    </lineage>
</organism>
<dbReference type="EMBL" id="PUHW01000156">
    <property type="protein sequence ID" value="KAG0688381.1"/>
    <property type="molecule type" value="Genomic_DNA"/>
</dbReference>
<feature type="domain" description="RING-type" evidence="3">
    <location>
        <begin position="7"/>
        <end position="51"/>
    </location>
</feature>
<keyword evidence="1" id="KW-0862">Zinc</keyword>
<keyword evidence="1" id="KW-0479">Metal-binding</keyword>
<dbReference type="SMART" id="SM00184">
    <property type="entry name" value="RING"/>
    <property type="match status" value="2"/>
</dbReference>
<dbReference type="Gene3D" id="3.30.40.10">
    <property type="entry name" value="Zinc/RING finger domain, C3HC4 (zinc finger)"/>
    <property type="match status" value="1"/>
</dbReference>
<dbReference type="Proteomes" id="UP000697127">
    <property type="component" value="Unassembled WGS sequence"/>
</dbReference>
<evidence type="ECO:0000259" key="3">
    <source>
        <dbReference type="PROSITE" id="PS50089"/>
    </source>
</evidence>
<comment type="caution">
    <text evidence="4">The sequence shown here is derived from an EMBL/GenBank/DDBJ whole genome shotgun (WGS) entry which is preliminary data.</text>
</comment>
<evidence type="ECO:0000256" key="1">
    <source>
        <dbReference type="PROSITE-ProRule" id="PRU00175"/>
    </source>
</evidence>
<evidence type="ECO:0000313" key="5">
    <source>
        <dbReference type="Proteomes" id="UP000697127"/>
    </source>
</evidence>